<evidence type="ECO:0000313" key="2">
    <source>
        <dbReference type="Proteomes" id="UP000676565"/>
    </source>
</evidence>
<name>A0ABS5BLM4_9BACT</name>
<reference evidence="1 2" key="1">
    <citation type="submission" date="2021-04" db="EMBL/GenBank/DDBJ databases">
        <authorList>
            <person name="Ivanova A."/>
        </authorList>
    </citation>
    <scope>NUCLEOTIDE SEQUENCE [LARGE SCALE GENOMIC DNA]</scope>
    <source>
        <strain evidence="1 2">G18</strain>
    </source>
</reference>
<evidence type="ECO:0000313" key="1">
    <source>
        <dbReference type="EMBL" id="MBP3954387.1"/>
    </source>
</evidence>
<comment type="caution">
    <text evidence="1">The sequence shown here is derived from an EMBL/GenBank/DDBJ whole genome shotgun (WGS) entry which is preliminary data.</text>
</comment>
<sequence length="71" mass="8099">MGEDRTLLILCTAFRGKNDRWPRLTVKKIPKAVLDKCEWGHDDYSLKVENLPKAAKKPKQVTLFDVEGEGT</sequence>
<keyword evidence="2" id="KW-1185">Reference proteome</keyword>
<protein>
    <submittedName>
        <fullName evidence="1">Uncharacterized protein</fullName>
    </submittedName>
</protein>
<accession>A0ABS5BLM4</accession>
<dbReference type="EMBL" id="JAGKQQ010000001">
    <property type="protein sequence ID" value="MBP3954387.1"/>
    <property type="molecule type" value="Genomic_DNA"/>
</dbReference>
<organism evidence="1 2">
    <name type="scientific">Gemmata palustris</name>
    <dbReference type="NCBI Taxonomy" id="2822762"/>
    <lineage>
        <taxon>Bacteria</taxon>
        <taxon>Pseudomonadati</taxon>
        <taxon>Planctomycetota</taxon>
        <taxon>Planctomycetia</taxon>
        <taxon>Gemmatales</taxon>
        <taxon>Gemmataceae</taxon>
        <taxon>Gemmata</taxon>
    </lineage>
</organism>
<proteinExistence type="predicted"/>
<dbReference type="Proteomes" id="UP000676565">
    <property type="component" value="Unassembled WGS sequence"/>
</dbReference>
<dbReference type="RefSeq" id="WP_210652520.1">
    <property type="nucleotide sequence ID" value="NZ_JAGKQQ010000001.1"/>
</dbReference>
<gene>
    <name evidence="1" type="ORF">J8F10_03660</name>
</gene>